<dbReference type="InterPro" id="IPR052939">
    <property type="entry name" value="23S_rRNA_MeTrnsfrase_RlmA"/>
</dbReference>
<name>A0ABV5ATM2_9BACL</name>
<dbReference type="Gene3D" id="3.40.50.150">
    <property type="entry name" value="Vaccinia Virus protein VP39"/>
    <property type="match status" value="1"/>
</dbReference>
<keyword evidence="2" id="KW-0489">Methyltransferase</keyword>
<dbReference type="Proteomes" id="UP001580346">
    <property type="component" value="Unassembled WGS sequence"/>
</dbReference>
<keyword evidence="3" id="KW-1185">Reference proteome</keyword>
<dbReference type="GO" id="GO:0032259">
    <property type="term" value="P:methylation"/>
    <property type="evidence" value="ECO:0007669"/>
    <property type="project" value="UniProtKB-KW"/>
</dbReference>
<comment type="caution">
    <text evidence="2">The sequence shown here is derived from an EMBL/GenBank/DDBJ whole genome shotgun (WGS) entry which is preliminary data.</text>
</comment>
<dbReference type="PANTHER" id="PTHR43460">
    <property type="entry name" value="METHYLTRANSFERASE"/>
    <property type="match status" value="1"/>
</dbReference>
<accession>A0ABV5ATM2</accession>
<evidence type="ECO:0000259" key="1">
    <source>
        <dbReference type="Pfam" id="PF08241"/>
    </source>
</evidence>
<dbReference type="RefSeq" id="WP_375355564.1">
    <property type="nucleotide sequence ID" value="NZ_JBHHMI010000009.1"/>
</dbReference>
<evidence type="ECO:0000313" key="3">
    <source>
        <dbReference type="Proteomes" id="UP001580346"/>
    </source>
</evidence>
<dbReference type="EMBL" id="JBHHMI010000009">
    <property type="protein sequence ID" value="MFB5267560.1"/>
    <property type="molecule type" value="Genomic_DNA"/>
</dbReference>
<feature type="domain" description="Methyltransferase type 11" evidence="1">
    <location>
        <begin position="56"/>
        <end position="142"/>
    </location>
</feature>
<reference evidence="2 3" key="1">
    <citation type="submission" date="2024-09" db="EMBL/GenBank/DDBJ databases">
        <title>Paenibacillus zeirhizospherea sp. nov., isolated from surface of the maize (Zea mays) roots in a horticulture field, Hungary.</title>
        <authorList>
            <person name="Marton D."/>
            <person name="Farkas M."/>
            <person name="Bedics A."/>
            <person name="Toth E."/>
            <person name="Tancsics A."/>
            <person name="Boka K."/>
            <person name="Maroti G."/>
            <person name="Kriszt B."/>
            <person name="Cserhati M."/>
        </authorList>
    </citation>
    <scope>NUCLEOTIDE SEQUENCE [LARGE SCALE GENOMIC DNA]</scope>
    <source>
        <strain evidence="2 3">KCTC 33519</strain>
    </source>
</reference>
<proteinExistence type="predicted"/>
<organism evidence="2 3">
    <name type="scientific">Paenibacillus enshidis</name>
    <dbReference type="NCBI Taxonomy" id="1458439"/>
    <lineage>
        <taxon>Bacteria</taxon>
        <taxon>Bacillati</taxon>
        <taxon>Bacillota</taxon>
        <taxon>Bacilli</taxon>
        <taxon>Bacillales</taxon>
        <taxon>Paenibacillaceae</taxon>
        <taxon>Paenibacillus</taxon>
    </lineage>
</organism>
<sequence>MNYDAQFLFYLEHMNRQFSGWDFSYIEKTGRMQEEPLDWSYGSIVLSYMNKANAMLDMGTGGGELLSMLGPFPQDPCATEGYAPNVPIAKARLEPLGIQVEQVFADDELPFADGRFDLVINRHESYSVREVRRILRDSGIFLTQQVGGTDCREINERLGVPLNDEFQHWNLDFAVKELEANGFKIIKKREQAPMQRFYDIGALVYYLKAIEWQAVGFRIEDHKEALYGIHKEIKTRGFWETTQQRFLIVASPV</sequence>
<dbReference type="PANTHER" id="PTHR43460:SF1">
    <property type="entry name" value="METHYLTRANSFERASE TYPE 11 DOMAIN-CONTAINING PROTEIN"/>
    <property type="match status" value="1"/>
</dbReference>
<dbReference type="InterPro" id="IPR013216">
    <property type="entry name" value="Methyltransf_11"/>
</dbReference>
<dbReference type="GO" id="GO:0008168">
    <property type="term" value="F:methyltransferase activity"/>
    <property type="evidence" value="ECO:0007669"/>
    <property type="project" value="UniProtKB-KW"/>
</dbReference>
<dbReference type="EC" id="2.1.1.-" evidence="2"/>
<dbReference type="SUPFAM" id="SSF53335">
    <property type="entry name" value="S-adenosyl-L-methionine-dependent methyltransferases"/>
    <property type="match status" value="1"/>
</dbReference>
<evidence type="ECO:0000313" key="2">
    <source>
        <dbReference type="EMBL" id="MFB5267560.1"/>
    </source>
</evidence>
<protein>
    <submittedName>
        <fullName evidence="2">Class I SAM-dependent methyltransferase</fullName>
        <ecNumber evidence="2">2.1.1.-</ecNumber>
    </submittedName>
</protein>
<keyword evidence="2" id="KW-0808">Transferase</keyword>
<gene>
    <name evidence="2" type="ORF">ACE41H_12320</name>
</gene>
<dbReference type="InterPro" id="IPR029063">
    <property type="entry name" value="SAM-dependent_MTases_sf"/>
</dbReference>
<dbReference type="Pfam" id="PF08241">
    <property type="entry name" value="Methyltransf_11"/>
    <property type="match status" value="1"/>
</dbReference>